<evidence type="ECO:0000256" key="2">
    <source>
        <dbReference type="ARBA" id="ARBA00007441"/>
    </source>
</evidence>
<dbReference type="GeneID" id="30986978"/>
<keyword evidence="3" id="KW-0032">Aminotransferase</keyword>
<name>A0A0H5C1V0_CYBJN</name>
<comment type="similarity">
    <text evidence="2">Belongs to the class-I pyridoxal-phosphate-dependent aminotransferase family.</text>
</comment>
<reference evidence="7" key="1">
    <citation type="submission" date="2014-12" db="EMBL/GenBank/DDBJ databases">
        <authorList>
            <person name="Jaenicke S."/>
        </authorList>
    </citation>
    <scope>NUCLEOTIDE SEQUENCE [LARGE SCALE GENOMIC DNA]</scope>
    <source>
        <strain evidence="7">CBS1600</strain>
    </source>
</reference>
<sequence length="519" mass="58744">MTTDYETQFSPLISARSRKRFFKTFYDFDAKPDPLAHPNPIPLGGGTPNEGFFPVESIHVNLVDQPFQHFDYEVKGPGTNSFDKNTDEQVHKLNGDHTAVNTYRYPLNDDQISIHKGFQYSNSDGFPQLQKFSKELITTLHKPAYDDYDVIITNGSGDSLFKVADLVCEDGGSILVEEFTFTPFNNSAENHNTAVIPVKLNIKDGSEPGIDPEYLDDLLTNWSTGPYKDKKKPTALYTIPTGQNPTGLTQSLSLRKKIYALAEKHNFLIIEDDPYGYIVLPKYGTPNVYESPDFTPAEYKKLLTPSYLTIDTSGRVIRLDTYSKLFAPGLRLGFITANPYLRRRIFIHTLLSTRHPSGVSQLLLNNIIQQWGGVDGWLTWSSKVAKHYTYRRDIFLKEIYSSQPYKQGQITVVEPDAGMFIIVYINIESQVQDPHDYEKILAKLKTKYIRHGVDVVFGNKMVADPTFENTIKNGNFIRTTIAAVSDNDALIEGLKRFSSATTEFFEELNGGQYDELISK</sequence>
<dbReference type="STRING" id="983966.A0A0H5C1V0"/>
<evidence type="ECO:0000259" key="6">
    <source>
        <dbReference type="Pfam" id="PF00155"/>
    </source>
</evidence>
<dbReference type="AlphaFoldDB" id="A0A0H5C1V0"/>
<dbReference type="PANTHER" id="PTHR42790:SF2">
    <property type="entry name" value="AROMATIC AMINO ACID AMINOTRANSFERASE 2"/>
    <property type="match status" value="1"/>
</dbReference>
<evidence type="ECO:0000256" key="4">
    <source>
        <dbReference type="ARBA" id="ARBA00022679"/>
    </source>
</evidence>
<keyword evidence="5" id="KW-0663">Pyridoxal phosphate</keyword>
<proteinExistence type="inferred from homology"/>
<dbReference type="Proteomes" id="UP000094389">
    <property type="component" value="Unassembled WGS sequence"/>
</dbReference>
<dbReference type="InterPro" id="IPR015424">
    <property type="entry name" value="PyrdxlP-dep_Trfase"/>
</dbReference>
<accession>A0A1E4S583</accession>
<dbReference type="GO" id="GO:0006571">
    <property type="term" value="P:tyrosine biosynthetic process"/>
    <property type="evidence" value="ECO:0007669"/>
    <property type="project" value="TreeGrafter"/>
</dbReference>
<dbReference type="InterPro" id="IPR050859">
    <property type="entry name" value="Class-I_PLP-dep_aminotransf"/>
</dbReference>
<keyword evidence="10" id="KW-1185">Reference proteome</keyword>
<dbReference type="Proteomes" id="UP000038830">
    <property type="component" value="Unassembled WGS sequence"/>
</dbReference>
<dbReference type="Pfam" id="PF00155">
    <property type="entry name" value="Aminotran_1_2"/>
    <property type="match status" value="1"/>
</dbReference>
<evidence type="ECO:0000313" key="7">
    <source>
        <dbReference type="EMBL" id="CEP21701.1"/>
    </source>
</evidence>
<protein>
    <submittedName>
        <fullName evidence="7">ARO9 protein</fullName>
    </submittedName>
</protein>
<dbReference type="OMA" id="YAPANND"/>
<dbReference type="SUPFAM" id="SSF53383">
    <property type="entry name" value="PLP-dependent transferases"/>
    <property type="match status" value="1"/>
</dbReference>
<dbReference type="RefSeq" id="XP_020071652.1">
    <property type="nucleotide sequence ID" value="XM_020212582.1"/>
</dbReference>
<dbReference type="GO" id="GO:0019878">
    <property type="term" value="P:lysine biosynthetic process via aminoadipic acid"/>
    <property type="evidence" value="ECO:0007669"/>
    <property type="project" value="TreeGrafter"/>
</dbReference>
<gene>
    <name evidence="7" type="primary">ARO9</name>
    <name evidence="7" type="ORF">BN1211_1865</name>
    <name evidence="8" type="ORF">CYBJADRAFT_125248</name>
</gene>
<evidence type="ECO:0000256" key="1">
    <source>
        <dbReference type="ARBA" id="ARBA00001933"/>
    </source>
</evidence>
<dbReference type="InterPro" id="IPR015421">
    <property type="entry name" value="PyrdxlP-dep_Trfase_major"/>
</dbReference>
<organism evidence="7 9">
    <name type="scientific">Cyberlindnera jadinii (strain ATCC 18201 / CBS 1600 / BCRC 20928 / JCM 3617 / NBRC 0987 / NRRL Y-1542)</name>
    <name type="common">Torula yeast</name>
    <name type="synonym">Candida utilis</name>
    <dbReference type="NCBI Taxonomy" id="983966"/>
    <lineage>
        <taxon>Eukaryota</taxon>
        <taxon>Fungi</taxon>
        <taxon>Dikarya</taxon>
        <taxon>Ascomycota</taxon>
        <taxon>Saccharomycotina</taxon>
        <taxon>Saccharomycetes</taxon>
        <taxon>Phaffomycetales</taxon>
        <taxon>Phaffomycetaceae</taxon>
        <taxon>Cyberlindnera</taxon>
    </lineage>
</organism>
<reference evidence="8 10" key="3">
    <citation type="journal article" date="2016" name="Proc. Natl. Acad. Sci. U.S.A.">
        <title>Comparative genomics of biotechnologically important yeasts.</title>
        <authorList>
            <person name="Riley R."/>
            <person name="Haridas S."/>
            <person name="Wolfe K.H."/>
            <person name="Lopes M.R."/>
            <person name="Hittinger C.T."/>
            <person name="Goeker M."/>
            <person name="Salamov A.A."/>
            <person name="Wisecaver J.H."/>
            <person name="Long T.M."/>
            <person name="Calvey C.H."/>
            <person name="Aerts A.L."/>
            <person name="Barry K.W."/>
            <person name="Choi C."/>
            <person name="Clum A."/>
            <person name="Coughlan A.Y."/>
            <person name="Deshpande S."/>
            <person name="Douglass A.P."/>
            <person name="Hanson S.J."/>
            <person name="Klenk H.-P."/>
            <person name="LaButti K.M."/>
            <person name="Lapidus A."/>
            <person name="Lindquist E.A."/>
            <person name="Lipzen A.M."/>
            <person name="Meier-Kolthoff J.P."/>
            <person name="Ohm R.A."/>
            <person name="Otillar R.P."/>
            <person name="Pangilinan J.L."/>
            <person name="Peng Y."/>
            <person name="Rokas A."/>
            <person name="Rosa C.A."/>
            <person name="Scheuner C."/>
            <person name="Sibirny A.A."/>
            <person name="Slot J.C."/>
            <person name="Stielow J.B."/>
            <person name="Sun H."/>
            <person name="Kurtzman C.P."/>
            <person name="Blackwell M."/>
            <person name="Grigoriev I.V."/>
            <person name="Jeffries T.W."/>
        </authorList>
    </citation>
    <scope>NUCLEOTIDE SEQUENCE [LARGE SCALE GENOMIC DNA]</scope>
    <source>
        <strain evidence="10">ATCC 18201 / CBS 1600 / BCRC 20928 / JCM 3617 / NBRC 0987 / NRRL Y-1542</strain>
        <strain evidence="8">NRRL Y-1542</strain>
    </source>
</reference>
<dbReference type="GO" id="GO:0047536">
    <property type="term" value="F:2-aminoadipate transaminase activity"/>
    <property type="evidence" value="ECO:0007669"/>
    <property type="project" value="TreeGrafter"/>
</dbReference>
<dbReference type="EMBL" id="CDQK01000002">
    <property type="protein sequence ID" value="CEP21701.1"/>
    <property type="molecule type" value="Genomic_DNA"/>
</dbReference>
<dbReference type="InterPro" id="IPR004839">
    <property type="entry name" value="Aminotransferase_I/II_large"/>
</dbReference>
<dbReference type="GO" id="GO:0009074">
    <property type="term" value="P:aromatic amino acid family catabolic process"/>
    <property type="evidence" value="ECO:0007669"/>
    <property type="project" value="TreeGrafter"/>
</dbReference>
<dbReference type="GO" id="GO:0008793">
    <property type="term" value="F:aromatic-amino-acid transaminase activity"/>
    <property type="evidence" value="ECO:0007669"/>
    <property type="project" value="TreeGrafter"/>
</dbReference>
<dbReference type="GO" id="GO:0030170">
    <property type="term" value="F:pyridoxal phosphate binding"/>
    <property type="evidence" value="ECO:0007669"/>
    <property type="project" value="InterPro"/>
</dbReference>
<feature type="domain" description="Aminotransferase class I/classII large" evidence="6">
    <location>
        <begin position="113"/>
        <end position="436"/>
    </location>
</feature>
<evidence type="ECO:0000256" key="3">
    <source>
        <dbReference type="ARBA" id="ARBA00022576"/>
    </source>
</evidence>
<evidence type="ECO:0000313" key="9">
    <source>
        <dbReference type="Proteomes" id="UP000038830"/>
    </source>
</evidence>
<dbReference type="EMBL" id="KV453927">
    <property type="protein sequence ID" value="ODV74613.1"/>
    <property type="molecule type" value="Genomic_DNA"/>
</dbReference>
<evidence type="ECO:0000313" key="8">
    <source>
        <dbReference type="EMBL" id="ODV74613.1"/>
    </source>
</evidence>
<dbReference type="PANTHER" id="PTHR42790">
    <property type="entry name" value="AMINOTRANSFERASE"/>
    <property type="match status" value="1"/>
</dbReference>
<dbReference type="OrthoDB" id="691673at2759"/>
<keyword evidence="4" id="KW-0808">Transferase</keyword>
<evidence type="ECO:0000313" key="10">
    <source>
        <dbReference type="Proteomes" id="UP000094389"/>
    </source>
</evidence>
<evidence type="ECO:0000256" key="5">
    <source>
        <dbReference type="ARBA" id="ARBA00022898"/>
    </source>
</evidence>
<comment type="cofactor">
    <cofactor evidence="1">
        <name>pyridoxal 5'-phosphate</name>
        <dbReference type="ChEBI" id="CHEBI:597326"/>
    </cofactor>
</comment>
<dbReference type="CDD" id="cd00609">
    <property type="entry name" value="AAT_like"/>
    <property type="match status" value="1"/>
</dbReference>
<reference evidence="9" key="2">
    <citation type="journal article" date="2015" name="J. Biotechnol.">
        <title>The structure of the Cyberlindnera jadinii genome and its relation to Candida utilis analyzed by the occurrence of single nucleotide polymorphisms.</title>
        <authorList>
            <person name="Rupp O."/>
            <person name="Brinkrolf K."/>
            <person name="Buerth C."/>
            <person name="Kunigo M."/>
            <person name="Schneider J."/>
            <person name="Jaenicke S."/>
            <person name="Goesmann A."/>
            <person name="Puehler A."/>
            <person name="Jaeger K.-E."/>
            <person name="Ernst J.F."/>
        </authorList>
    </citation>
    <scope>NUCLEOTIDE SEQUENCE [LARGE SCALE GENOMIC DNA]</scope>
    <source>
        <strain evidence="9">ATCC 18201 / CBS 1600 / BCRC 20928 / JCM 3617 / NBRC 0987 / NRRL Y-1542</strain>
    </source>
</reference>
<dbReference type="Gene3D" id="3.40.640.10">
    <property type="entry name" value="Type I PLP-dependent aspartate aminotransferase-like (Major domain)"/>
    <property type="match status" value="1"/>
</dbReference>
<accession>A0A0H5C1V0</accession>